<organism evidence="1 2">
    <name type="scientific">Eumeta variegata</name>
    <name type="common">Bagworm moth</name>
    <name type="synonym">Eumeta japonica</name>
    <dbReference type="NCBI Taxonomy" id="151549"/>
    <lineage>
        <taxon>Eukaryota</taxon>
        <taxon>Metazoa</taxon>
        <taxon>Ecdysozoa</taxon>
        <taxon>Arthropoda</taxon>
        <taxon>Hexapoda</taxon>
        <taxon>Insecta</taxon>
        <taxon>Pterygota</taxon>
        <taxon>Neoptera</taxon>
        <taxon>Endopterygota</taxon>
        <taxon>Lepidoptera</taxon>
        <taxon>Glossata</taxon>
        <taxon>Ditrysia</taxon>
        <taxon>Tineoidea</taxon>
        <taxon>Psychidae</taxon>
        <taxon>Oiketicinae</taxon>
        <taxon>Eumeta</taxon>
    </lineage>
</organism>
<proteinExistence type="predicted"/>
<keyword evidence="2" id="KW-1185">Reference proteome</keyword>
<sequence>MTDGRDHDSEFFANSSPPMRWQRLGWRLDCSPRRDRNELRRLNKILIVKSKLIDQIAWGQRSKPSSPRCRGLTKLER</sequence>
<accession>A0A4C1YRK7</accession>
<dbReference type="EMBL" id="BGZK01001335">
    <property type="protein sequence ID" value="GBP77552.1"/>
    <property type="molecule type" value="Genomic_DNA"/>
</dbReference>
<comment type="caution">
    <text evidence="1">The sequence shown here is derived from an EMBL/GenBank/DDBJ whole genome shotgun (WGS) entry which is preliminary data.</text>
</comment>
<name>A0A4C1YRK7_EUMVA</name>
<dbReference type="AlphaFoldDB" id="A0A4C1YRK7"/>
<dbReference type="Proteomes" id="UP000299102">
    <property type="component" value="Unassembled WGS sequence"/>
</dbReference>
<gene>
    <name evidence="1" type="ORF">EVAR_99121_1</name>
</gene>
<evidence type="ECO:0000313" key="2">
    <source>
        <dbReference type="Proteomes" id="UP000299102"/>
    </source>
</evidence>
<protein>
    <submittedName>
        <fullName evidence="1">Uncharacterized protein</fullName>
    </submittedName>
</protein>
<reference evidence="1 2" key="1">
    <citation type="journal article" date="2019" name="Commun. Biol.">
        <title>The bagworm genome reveals a unique fibroin gene that provides high tensile strength.</title>
        <authorList>
            <person name="Kono N."/>
            <person name="Nakamura H."/>
            <person name="Ohtoshi R."/>
            <person name="Tomita M."/>
            <person name="Numata K."/>
            <person name="Arakawa K."/>
        </authorList>
    </citation>
    <scope>NUCLEOTIDE SEQUENCE [LARGE SCALE GENOMIC DNA]</scope>
</reference>
<evidence type="ECO:0000313" key="1">
    <source>
        <dbReference type="EMBL" id="GBP77552.1"/>
    </source>
</evidence>